<dbReference type="Gene3D" id="3.40.390.10">
    <property type="entry name" value="Collagenase (Catalytic Domain)"/>
    <property type="match status" value="1"/>
</dbReference>
<dbReference type="GO" id="GO:0046872">
    <property type="term" value="F:metal ion binding"/>
    <property type="evidence" value="ECO:0007669"/>
    <property type="project" value="UniProtKB-KW"/>
</dbReference>
<proteinExistence type="predicted"/>
<keyword evidence="2" id="KW-0645">Protease</keyword>
<keyword evidence="4" id="KW-0378">Hydrolase</keyword>
<feature type="domain" description="Peptidase M13 N-terminal" evidence="8">
    <location>
        <begin position="48"/>
        <end position="418"/>
    </location>
</feature>
<dbReference type="InterPro" id="IPR008753">
    <property type="entry name" value="Peptidase_M13_N"/>
</dbReference>
<dbReference type="Proteomes" id="UP001210925">
    <property type="component" value="Unassembled WGS sequence"/>
</dbReference>
<evidence type="ECO:0000313" key="10">
    <source>
        <dbReference type="Proteomes" id="UP001210925"/>
    </source>
</evidence>
<dbReference type="EMBL" id="JADGKB010000075">
    <property type="protein sequence ID" value="KAJ3254920.1"/>
    <property type="molecule type" value="Genomic_DNA"/>
</dbReference>
<comment type="cofactor">
    <cofactor evidence="1">
        <name>Zn(2+)</name>
        <dbReference type="ChEBI" id="CHEBI:29105"/>
    </cofactor>
</comment>
<protein>
    <submittedName>
        <fullName evidence="9">Endothelin-converting enzyme 2</fullName>
    </submittedName>
</protein>
<name>A0AAD5UGZ8_9FUNG</name>
<dbReference type="InterPro" id="IPR018497">
    <property type="entry name" value="Peptidase_M13_C"/>
</dbReference>
<sequence>MIQFLFFASVICTISKRDEAYQPELTPEFPHLLGIDRIKSWMDTTQDPCNDFYKYACGGFIKKYTGYRDTTNVMSLMAESNSLLMKQIMNQQQDSLAKTPEETQIFALTKDYYSSCLNTDLIAKRGFEPFANLAQYVMKKFDEAETLPQLLGDIQATSGVGIIFLSKYDQVPQQTMHDLRLQLVPAPAYNVTLETVEKIMQIYVKSGFLDQNRLEFISKWIWGYERRHLHVYSRNNNGTDQYMTADEFSAETHLNWKEYLTPLKLEKITNIHLWAEYDSWIPEVEYLRNVDPENLRYYVLWRLALAHFNKLSDEYYNIWKSEIAERQLKMQYHSFETASSFLGASCIDETGDNLRYLSGHIYIKYAFNETQKMAATEMVDNLFSALRSRLLELDWMDETSKQAAVAKLDNIVKIVGYPDWVKDAHKILEYYQPLKFSADTYFENAVQSQILTEFMPSIRHSRRNSVERDTLFKDHMWQLNAAHLINLVQIQINPGFIQRPLFSTLNSRAMNYASLGAVIGHEITHAFDSYGSQFDKDGVRKPWMTQHTREEYNKRQKCFVEEYSQIPIVFSDGQVAHVDGELTITENIADNGGMHNAYKAWSLLETEDIFAKQGDFSPAEIFWLSYAQTNCEATNDGRLRKQLVSDVHSPKTARVFGALINSEDFAKAFSCPVGSPMHPSKDTCRIL</sequence>
<dbReference type="PRINTS" id="PR00786">
    <property type="entry name" value="NEPRILYSIN"/>
</dbReference>
<dbReference type="InterPro" id="IPR024079">
    <property type="entry name" value="MetalloPept_cat_dom_sf"/>
</dbReference>
<evidence type="ECO:0000256" key="4">
    <source>
        <dbReference type="ARBA" id="ARBA00022801"/>
    </source>
</evidence>
<dbReference type="AlphaFoldDB" id="A0AAD5UGZ8"/>
<feature type="domain" description="Peptidase M13 C-terminal" evidence="7">
    <location>
        <begin position="486"/>
        <end position="682"/>
    </location>
</feature>
<dbReference type="GO" id="GO:0004222">
    <property type="term" value="F:metalloendopeptidase activity"/>
    <property type="evidence" value="ECO:0007669"/>
    <property type="project" value="InterPro"/>
</dbReference>
<dbReference type="PROSITE" id="PS51885">
    <property type="entry name" value="NEPRILYSIN"/>
    <property type="match status" value="1"/>
</dbReference>
<keyword evidence="6" id="KW-0482">Metalloprotease</keyword>
<dbReference type="CDD" id="cd08662">
    <property type="entry name" value="M13"/>
    <property type="match status" value="1"/>
</dbReference>
<dbReference type="SUPFAM" id="SSF55486">
    <property type="entry name" value="Metalloproteases ('zincins'), catalytic domain"/>
    <property type="match status" value="1"/>
</dbReference>
<evidence type="ECO:0000256" key="5">
    <source>
        <dbReference type="ARBA" id="ARBA00022833"/>
    </source>
</evidence>
<dbReference type="GO" id="GO:0016485">
    <property type="term" value="P:protein processing"/>
    <property type="evidence" value="ECO:0007669"/>
    <property type="project" value="TreeGrafter"/>
</dbReference>
<organism evidence="9 10">
    <name type="scientific">Boothiomyces macroporosus</name>
    <dbReference type="NCBI Taxonomy" id="261099"/>
    <lineage>
        <taxon>Eukaryota</taxon>
        <taxon>Fungi</taxon>
        <taxon>Fungi incertae sedis</taxon>
        <taxon>Chytridiomycota</taxon>
        <taxon>Chytridiomycota incertae sedis</taxon>
        <taxon>Chytridiomycetes</taxon>
        <taxon>Rhizophydiales</taxon>
        <taxon>Terramycetaceae</taxon>
        <taxon>Boothiomyces</taxon>
    </lineage>
</organism>
<evidence type="ECO:0000256" key="1">
    <source>
        <dbReference type="ARBA" id="ARBA00001947"/>
    </source>
</evidence>
<dbReference type="Pfam" id="PF01431">
    <property type="entry name" value="Peptidase_M13"/>
    <property type="match status" value="1"/>
</dbReference>
<dbReference type="PANTHER" id="PTHR11733">
    <property type="entry name" value="ZINC METALLOPROTEASE FAMILY M13 NEPRILYSIN-RELATED"/>
    <property type="match status" value="1"/>
</dbReference>
<keyword evidence="10" id="KW-1185">Reference proteome</keyword>
<evidence type="ECO:0000256" key="3">
    <source>
        <dbReference type="ARBA" id="ARBA00022723"/>
    </source>
</evidence>
<comment type="caution">
    <text evidence="9">The sequence shown here is derived from an EMBL/GenBank/DDBJ whole genome shotgun (WGS) entry which is preliminary data.</text>
</comment>
<evidence type="ECO:0000259" key="7">
    <source>
        <dbReference type="Pfam" id="PF01431"/>
    </source>
</evidence>
<accession>A0AAD5UGZ8</accession>
<keyword evidence="5" id="KW-0862">Zinc</keyword>
<dbReference type="InterPro" id="IPR042089">
    <property type="entry name" value="Peptidase_M13_dom_2"/>
</dbReference>
<dbReference type="Gene3D" id="1.10.1380.10">
    <property type="entry name" value="Neutral endopeptidase , domain2"/>
    <property type="match status" value="1"/>
</dbReference>
<gene>
    <name evidence="9" type="primary">ECE2</name>
    <name evidence="9" type="ORF">HK103_006717</name>
</gene>
<evidence type="ECO:0000313" key="9">
    <source>
        <dbReference type="EMBL" id="KAJ3254920.1"/>
    </source>
</evidence>
<dbReference type="PANTHER" id="PTHR11733:SF232">
    <property type="entry name" value="NEPRILYSIN METALLOPEPTIDASE FAMILY"/>
    <property type="match status" value="1"/>
</dbReference>
<reference evidence="9" key="1">
    <citation type="submission" date="2020-05" db="EMBL/GenBank/DDBJ databases">
        <title>Phylogenomic resolution of chytrid fungi.</title>
        <authorList>
            <person name="Stajich J.E."/>
            <person name="Amses K."/>
            <person name="Simmons R."/>
            <person name="Seto K."/>
            <person name="Myers J."/>
            <person name="Bonds A."/>
            <person name="Quandt C.A."/>
            <person name="Barry K."/>
            <person name="Liu P."/>
            <person name="Grigoriev I."/>
            <person name="Longcore J.E."/>
            <person name="James T.Y."/>
        </authorList>
    </citation>
    <scope>NUCLEOTIDE SEQUENCE</scope>
    <source>
        <strain evidence="9">PLAUS21</strain>
    </source>
</reference>
<evidence type="ECO:0000256" key="6">
    <source>
        <dbReference type="ARBA" id="ARBA00023049"/>
    </source>
</evidence>
<keyword evidence="3" id="KW-0479">Metal-binding</keyword>
<dbReference type="Pfam" id="PF05649">
    <property type="entry name" value="Peptidase_M13_N"/>
    <property type="match status" value="1"/>
</dbReference>
<dbReference type="GO" id="GO:0005886">
    <property type="term" value="C:plasma membrane"/>
    <property type="evidence" value="ECO:0007669"/>
    <property type="project" value="TreeGrafter"/>
</dbReference>
<evidence type="ECO:0000259" key="8">
    <source>
        <dbReference type="Pfam" id="PF05649"/>
    </source>
</evidence>
<evidence type="ECO:0000256" key="2">
    <source>
        <dbReference type="ARBA" id="ARBA00022670"/>
    </source>
</evidence>
<dbReference type="InterPro" id="IPR000718">
    <property type="entry name" value="Peptidase_M13"/>
</dbReference>